<dbReference type="EMBL" id="KZ613942">
    <property type="protein sequence ID" value="PMD43044.1"/>
    <property type="molecule type" value="Genomic_DNA"/>
</dbReference>
<organism evidence="3 4">
    <name type="scientific">Hyaloscypha variabilis (strain UAMH 11265 / GT02V1 / F)</name>
    <name type="common">Meliniomyces variabilis</name>
    <dbReference type="NCBI Taxonomy" id="1149755"/>
    <lineage>
        <taxon>Eukaryota</taxon>
        <taxon>Fungi</taxon>
        <taxon>Dikarya</taxon>
        <taxon>Ascomycota</taxon>
        <taxon>Pezizomycotina</taxon>
        <taxon>Leotiomycetes</taxon>
        <taxon>Helotiales</taxon>
        <taxon>Hyaloscyphaceae</taxon>
        <taxon>Hyaloscypha</taxon>
        <taxon>Hyaloscypha variabilis</taxon>
    </lineage>
</organism>
<accession>A0A2J6RX05</accession>
<proteinExistence type="predicted"/>
<feature type="chain" id="PRO_5014390285" evidence="1">
    <location>
        <begin position="27"/>
        <end position="429"/>
    </location>
</feature>
<dbReference type="PANTHER" id="PTHR47572:SF4">
    <property type="entry name" value="LACTONASE DRP35"/>
    <property type="match status" value="1"/>
</dbReference>
<evidence type="ECO:0000313" key="3">
    <source>
        <dbReference type="EMBL" id="PMD43044.1"/>
    </source>
</evidence>
<keyword evidence="4" id="KW-1185">Reference proteome</keyword>
<protein>
    <submittedName>
        <fullName evidence="3">Soluble quino protein glucose dehydrogenase</fullName>
    </submittedName>
</protein>
<dbReference type="Proteomes" id="UP000235786">
    <property type="component" value="Unassembled WGS sequence"/>
</dbReference>
<gene>
    <name evidence="3" type="ORF">L207DRAFT_620468</name>
</gene>
<dbReference type="AlphaFoldDB" id="A0A2J6RX05"/>
<dbReference type="STRING" id="1149755.A0A2J6RX05"/>
<evidence type="ECO:0000313" key="4">
    <source>
        <dbReference type="Proteomes" id="UP000235786"/>
    </source>
</evidence>
<dbReference type="SUPFAM" id="SSF50952">
    <property type="entry name" value="Soluble quinoprotein glucose dehydrogenase"/>
    <property type="match status" value="1"/>
</dbReference>
<dbReference type="OrthoDB" id="507128at2759"/>
<dbReference type="Gene3D" id="2.120.10.30">
    <property type="entry name" value="TolB, C-terminal domain"/>
    <property type="match status" value="1"/>
</dbReference>
<feature type="domain" description="Pyrroloquinoline quinone-dependent pyranose dehydrogenase beta-propeller" evidence="2">
    <location>
        <begin position="39"/>
        <end position="427"/>
    </location>
</feature>
<reference evidence="3 4" key="1">
    <citation type="submission" date="2016-04" db="EMBL/GenBank/DDBJ databases">
        <title>A degradative enzymes factory behind the ericoid mycorrhizal symbiosis.</title>
        <authorList>
            <consortium name="DOE Joint Genome Institute"/>
            <person name="Martino E."/>
            <person name="Morin E."/>
            <person name="Grelet G."/>
            <person name="Kuo A."/>
            <person name="Kohler A."/>
            <person name="Daghino S."/>
            <person name="Barry K."/>
            <person name="Choi C."/>
            <person name="Cichocki N."/>
            <person name="Clum A."/>
            <person name="Copeland A."/>
            <person name="Hainaut M."/>
            <person name="Haridas S."/>
            <person name="Labutti K."/>
            <person name="Lindquist E."/>
            <person name="Lipzen A."/>
            <person name="Khouja H.-R."/>
            <person name="Murat C."/>
            <person name="Ohm R."/>
            <person name="Olson A."/>
            <person name="Spatafora J."/>
            <person name="Veneault-Fourrey C."/>
            <person name="Henrissat B."/>
            <person name="Grigoriev I."/>
            <person name="Martin F."/>
            <person name="Perotto S."/>
        </authorList>
    </citation>
    <scope>NUCLEOTIDE SEQUENCE [LARGE SCALE GENOMIC DNA]</scope>
    <source>
        <strain evidence="3 4">F</strain>
    </source>
</reference>
<dbReference type="Pfam" id="PF22807">
    <property type="entry name" value="TrAA12"/>
    <property type="match status" value="1"/>
</dbReference>
<evidence type="ECO:0000259" key="2">
    <source>
        <dbReference type="Pfam" id="PF22807"/>
    </source>
</evidence>
<dbReference type="PANTHER" id="PTHR47572">
    <property type="entry name" value="LIPOPROTEIN-RELATED"/>
    <property type="match status" value="1"/>
</dbReference>
<sequence>MASFLSLKSLNILALTTILFLPHALAQSTCASIAPKIAPVVAAGYTAKVLINGLKTPRGMLFDSQGNLLIVEQGGAGVRLVKLADGGTSVCVATSKQLIADSSLNHGIDLTADGKTLFVSSETTVYAYAYDATAGTVGAKKTVITGLSATGHPTRTLFISKKNPDQILVQVGSDANIDSATTEASSGRSQVRIFSVNALSTSTSPVAYTTGQLFACGLRNSIGWTEEPTTGGVWSVENSLDDTKRNGVDVHINNPGEELNYHGVLNDTKSAQFGANYGYPTCIAARDPTILPVNTGIQIGTQFVYGTVGGTNTDASCATKQAPRLTFPAHTAPIDIKFTANGTAAYVTFRGSWDRQPPDGYRLSRVDFRDGQPVQPANSANPAVDILTNADNTKCPNSCFRPTGLAWDSKNRLYMASDSTGEVFIIGGT</sequence>
<feature type="signal peptide" evidence="1">
    <location>
        <begin position="1"/>
        <end position="26"/>
    </location>
</feature>
<dbReference type="InterPro" id="IPR011042">
    <property type="entry name" value="6-blade_b-propeller_TolB-like"/>
</dbReference>
<name>A0A2J6RX05_HYAVF</name>
<evidence type="ECO:0000256" key="1">
    <source>
        <dbReference type="SAM" id="SignalP"/>
    </source>
</evidence>
<dbReference type="InterPro" id="IPR051262">
    <property type="entry name" value="SMP-30/CGR1_Lactonase"/>
</dbReference>
<keyword evidence="1" id="KW-0732">Signal</keyword>
<dbReference type="InterPro" id="IPR011041">
    <property type="entry name" value="Quinoprot_gluc/sorb_DH_b-prop"/>
</dbReference>
<dbReference type="InterPro" id="IPR054539">
    <property type="entry name" value="Beta-prop_PDH"/>
</dbReference>